<feature type="chain" id="PRO_5025474976" evidence="2">
    <location>
        <begin position="23"/>
        <end position="453"/>
    </location>
</feature>
<feature type="region of interest" description="Disordered" evidence="1">
    <location>
        <begin position="245"/>
        <end position="296"/>
    </location>
</feature>
<feature type="region of interest" description="Disordered" evidence="1">
    <location>
        <begin position="51"/>
        <end position="115"/>
    </location>
</feature>
<evidence type="ECO:0000256" key="2">
    <source>
        <dbReference type="SAM" id="SignalP"/>
    </source>
</evidence>
<proteinExistence type="predicted"/>
<organism evidence="3 4">
    <name type="scientific">Amphibalanus amphitrite</name>
    <name type="common">Striped barnacle</name>
    <name type="synonym">Balanus amphitrite</name>
    <dbReference type="NCBI Taxonomy" id="1232801"/>
    <lineage>
        <taxon>Eukaryota</taxon>
        <taxon>Metazoa</taxon>
        <taxon>Ecdysozoa</taxon>
        <taxon>Arthropoda</taxon>
        <taxon>Crustacea</taxon>
        <taxon>Multicrustacea</taxon>
        <taxon>Cirripedia</taxon>
        <taxon>Thoracica</taxon>
        <taxon>Thoracicalcarea</taxon>
        <taxon>Balanomorpha</taxon>
        <taxon>Balanoidea</taxon>
        <taxon>Balanidae</taxon>
        <taxon>Amphibalaninae</taxon>
        <taxon>Amphibalanus</taxon>
    </lineage>
</organism>
<accession>A0A6A4X7Q8</accession>
<feature type="region of interest" description="Disordered" evidence="1">
    <location>
        <begin position="331"/>
        <end position="429"/>
    </location>
</feature>
<evidence type="ECO:0000256" key="1">
    <source>
        <dbReference type="SAM" id="MobiDB-lite"/>
    </source>
</evidence>
<feature type="compositionally biased region" description="Low complexity" evidence="1">
    <location>
        <begin position="354"/>
        <end position="396"/>
    </location>
</feature>
<comment type="caution">
    <text evidence="3">The sequence shown here is derived from an EMBL/GenBank/DDBJ whole genome shotgun (WGS) entry which is preliminary data.</text>
</comment>
<dbReference type="Proteomes" id="UP000440578">
    <property type="component" value="Unassembled WGS sequence"/>
</dbReference>
<dbReference type="EMBL" id="VIIS01000314">
    <property type="protein sequence ID" value="KAF0310382.1"/>
    <property type="molecule type" value="Genomic_DNA"/>
</dbReference>
<reference evidence="3 4" key="1">
    <citation type="submission" date="2019-07" db="EMBL/GenBank/DDBJ databases">
        <title>Draft genome assembly of a fouling barnacle, Amphibalanus amphitrite (Darwin, 1854): The first reference genome for Thecostraca.</title>
        <authorList>
            <person name="Kim W."/>
        </authorList>
    </citation>
    <scope>NUCLEOTIDE SEQUENCE [LARGE SCALE GENOMIC DNA]</scope>
    <source>
        <strain evidence="3">SNU_AA5</strain>
        <tissue evidence="3">Soma without cirri and trophi</tissue>
    </source>
</reference>
<keyword evidence="2" id="KW-0732">Signal</keyword>
<feature type="signal peptide" evidence="2">
    <location>
        <begin position="1"/>
        <end position="22"/>
    </location>
</feature>
<evidence type="ECO:0000313" key="4">
    <source>
        <dbReference type="Proteomes" id="UP000440578"/>
    </source>
</evidence>
<feature type="compositionally biased region" description="Basic and acidic residues" evidence="1">
    <location>
        <begin position="61"/>
        <end position="76"/>
    </location>
</feature>
<dbReference type="AlphaFoldDB" id="A0A6A4X7Q8"/>
<gene>
    <name evidence="3" type="ORF">FJT64_002011</name>
</gene>
<name>A0A6A4X7Q8_AMPAM</name>
<protein>
    <submittedName>
        <fullName evidence="3">Uncharacterized protein</fullName>
    </submittedName>
</protein>
<feature type="compositionally biased region" description="Polar residues" evidence="1">
    <location>
        <begin position="344"/>
        <end position="353"/>
    </location>
</feature>
<keyword evidence="4" id="KW-1185">Reference proteome</keyword>
<evidence type="ECO:0000313" key="3">
    <source>
        <dbReference type="EMBL" id="KAF0310382.1"/>
    </source>
</evidence>
<sequence>MRLCSWWSAVLLVVVCAPPAPEINVSLQKNDTDRERVDRIHNVTLLDRNTTREVQGGSDPRLARLRETQDTDDRLRRSTNTSGTERRVGVTVSIGSRNESESQRRLRKSRGSVSLQETSKTFNYTFDKRKNPSVNGGPAGILQVGAEAHKSGGNNTNATQLRNHEAYNKHGIKGDSGGIHTYKYNKDKKECGSKHHKDYGHPVVSKLHHSLHPIATPATTAAPDPLTKYPRMVHSPFGHWVHGHHPYEHGPPRTTRRPRTILKPPLEPTTQRPFSGIGNEAPTPTARPRLPQRSQRLSPVAHYWLAHPTPATRPSRGVLTPAPVHHITRRPASHSFEDHPSHPTGHSSHLTGYSSHPTGHPSHPTGHSSHPTGHPSHPTGHPSHPTGHPSHPTGHPSHPKRQQEHYTNGSHKDSDHTGHWSGMSTGHHDEHAKHAFSKDLATIGRHAIHSPFH</sequence>